<protein>
    <submittedName>
        <fullName evidence="1">Uncharacterized protein</fullName>
    </submittedName>
</protein>
<name>A0A9E8CU56_9HYPH</name>
<sequence>MQWPILEIGYGSFSSSAPDERTPTWLAHEASCRRFILERPSFLPVVEGTMLRNVLRQNFMTADL</sequence>
<proteinExistence type="predicted"/>
<reference evidence="1" key="1">
    <citation type="submission" date="2022-08" db="EMBL/GenBank/DDBJ databases">
        <title>Complete Genome Sequences of 2 Bosea sp. soil isolates.</title>
        <authorList>
            <person name="Alvarez Arevalo M."/>
            <person name="Sterndorff E.B."/>
            <person name="Faurdal D."/>
            <person name="Joergensen T.S."/>
            <person name="Weber T."/>
        </authorList>
    </citation>
    <scope>NUCLEOTIDE SEQUENCE</scope>
    <source>
        <strain evidence="1">NBC_00436</strain>
        <plasmid evidence="1">pNBC436</plasmid>
    </source>
</reference>
<accession>A0A9E8CU56</accession>
<keyword evidence="1" id="KW-0614">Plasmid</keyword>
<organism evidence="1">
    <name type="scientific">Bosea sp. NBC_00436</name>
    <dbReference type="NCBI Taxonomy" id="2969620"/>
    <lineage>
        <taxon>Bacteria</taxon>
        <taxon>Pseudomonadati</taxon>
        <taxon>Pseudomonadota</taxon>
        <taxon>Alphaproteobacteria</taxon>
        <taxon>Hyphomicrobiales</taxon>
        <taxon>Boseaceae</taxon>
        <taxon>Bosea</taxon>
    </lineage>
</organism>
<geneLocation type="plasmid" evidence="1">
    <name>pNBC436</name>
</geneLocation>
<dbReference type="EMBL" id="CP102775">
    <property type="protein sequence ID" value="UZF90028.1"/>
    <property type="molecule type" value="Genomic_DNA"/>
</dbReference>
<dbReference type="AlphaFoldDB" id="A0A9E8CU56"/>
<gene>
    <name evidence="1" type="ORF">NWE54_27435</name>
</gene>
<evidence type="ECO:0000313" key="1">
    <source>
        <dbReference type="EMBL" id="UZF90028.1"/>
    </source>
</evidence>